<proteinExistence type="predicted"/>
<accession>A0A6N2MKP6</accession>
<dbReference type="AlphaFoldDB" id="A0A6N2MKP6"/>
<name>A0A6N2MKP6_SALVM</name>
<dbReference type="EMBL" id="CAADRP010001852">
    <property type="protein sequence ID" value="VFU54771.1"/>
    <property type="molecule type" value="Genomic_DNA"/>
</dbReference>
<sequence>MHDEESCLMQFKQALSLCPLPLILCLSKLHHESDGEAVMLTRHVIGLDLSSSFLYGSIDSNALSCQSEADLARSTLKSF</sequence>
<organism evidence="1">
    <name type="scientific">Salix viminalis</name>
    <name type="common">Common osier</name>
    <name type="synonym">Basket willow</name>
    <dbReference type="NCBI Taxonomy" id="40686"/>
    <lineage>
        <taxon>Eukaryota</taxon>
        <taxon>Viridiplantae</taxon>
        <taxon>Streptophyta</taxon>
        <taxon>Embryophyta</taxon>
        <taxon>Tracheophyta</taxon>
        <taxon>Spermatophyta</taxon>
        <taxon>Magnoliopsida</taxon>
        <taxon>eudicotyledons</taxon>
        <taxon>Gunneridae</taxon>
        <taxon>Pentapetalae</taxon>
        <taxon>rosids</taxon>
        <taxon>fabids</taxon>
        <taxon>Malpighiales</taxon>
        <taxon>Salicaceae</taxon>
        <taxon>Saliceae</taxon>
        <taxon>Salix</taxon>
    </lineage>
</organism>
<protein>
    <submittedName>
        <fullName evidence="1">Uncharacterized protein</fullName>
    </submittedName>
</protein>
<reference evidence="1" key="1">
    <citation type="submission" date="2019-03" db="EMBL/GenBank/DDBJ databases">
        <authorList>
            <person name="Mank J."/>
            <person name="Almeida P."/>
        </authorList>
    </citation>
    <scope>NUCLEOTIDE SEQUENCE</scope>
    <source>
        <strain evidence="1">78183</strain>
    </source>
</reference>
<evidence type="ECO:0000313" key="1">
    <source>
        <dbReference type="EMBL" id="VFU54771.1"/>
    </source>
</evidence>
<gene>
    <name evidence="1" type="ORF">SVIM_LOCUS385108</name>
</gene>